<proteinExistence type="predicted"/>
<comment type="caution">
    <text evidence="1">The sequence shown here is derived from an EMBL/GenBank/DDBJ whole genome shotgun (WGS) entry which is preliminary data.</text>
</comment>
<protein>
    <submittedName>
        <fullName evidence="1">Uncharacterized protein</fullName>
    </submittedName>
</protein>
<evidence type="ECO:0000313" key="2">
    <source>
        <dbReference type="Proteomes" id="UP000703269"/>
    </source>
</evidence>
<dbReference type="EMBL" id="BPQB01000051">
    <property type="protein sequence ID" value="GJE95633.1"/>
    <property type="molecule type" value="Genomic_DNA"/>
</dbReference>
<dbReference type="Proteomes" id="UP000703269">
    <property type="component" value="Unassembled WGS sequence"/>
</dbReference>
<gene>
    <name evidence="1" type="ORF">PsYK624_118190</name>
</gene>
<evidence type="ECO:0000313" key="1">
    <source>
        <dbReference type="EMBL" id="GJE95633.1"/>
    </source>
</evidence>
<accession>A0A9P3GIN6</accession>
<reference evidence="1 2" key="1">
    <citation type="submission" date="2021-08" db="EMBL/GenBank/DDBJ databases">
        <title>Draft Genome Sequence of Phanerochaete sordida strain YK-624.</title>
        <authorList>
            <person name="Mori T."/>
            <person name="Dohra H."/>
            <person name="Suzuki T."/>
            <person name="Kawagishi H."/>
            <person name="Hirai H."/>
        </authorList>
    </citation>
    <scope>NUCLEOTIDE SEQUENCE [LARGE SCALE GENOMIC DNA]</scope>
    <source>
        <strain evidence="1 2">YK-624</strain>
    </source>
</reference>
<sequence>MTRPPAEVLHLIITSYVAGYVDETFGPHSRPTGEGGGGGGGEQAAFAVLPLLLTSYQFRQITLGILSQYSGVPLDESGERLETPPWPRTFDVYAVLSTQLKPGAVLTKAVSQTGSSPAVALCIFAKAALREIRRRRRMQNVSTLAPTGTPRWSDDQDMWENALRDALNACDTVPLSPPTTHALRQCAQDTLTKAILEKRYATLISALVGRLQHLCRLRTDVSTMQNERFVLWSLIHLLGVLNRADEETRDERTGEVRGPGMMPDTEDFADLCVLAQRVIDLDLPQSDGLTSCKALAGTLKGEWEQQLLRMRHDVRPAARSSDL</sequence>
<name>A0A9P3GIN6_9APHY</name>
<keyword evidence="2" id="KW-1185">Reference proteome</keyword>
<dbReference type="AlphaFoldDB" id="A0A9P3GIN6"/>
<organism evidence="1 2">
    <name type="scientific">Phanerochaete sordida</name>
    <dbReference type="NCBI Taxonomy" id="48140"/>
    <lineage>
        <taxon>Eukaryota</taxon>
        <taxon>Fungi</taxon>
        <taxon>Dikarya</taxon>
        <taxon>Basidiomycota</taxon>
        <taxon>Agaricomycotina</taxon>
        <taxon>Agaricomycetes</taxon>
        <taxon>Polyporales</taxon>
        <taxon>Phanerochaetaceae</taxon>
        <taxon>Phanerochaete</taxon>
    </lineage>
</organism>